<dbReference type="AlphaFoldDB" id="A0A0W0Z898"/>
<evidence type="ECO:0000313" key="3">
    <source>
        <dbReference type="Proteomes" id="UP000054877"/>
    </source>
</evidence>
<keyword evidence="3" id="KW-1185">Reference proteome</keyword>
<evidence type="ECO:0000259" key="1">
    <source>
        <dbReference type="Pfam" id="PF20275"/>
    </source>
</evidence>
<dbReference type="EMBL" id="LNYX01000007">
    <property type="protein sequence ID" value="KTD65344.1"/>
    <property type="molecule type" value="Genomic_DNA"/>
</dbReference>
<dbReference type="InterPro" id="IPR046919">
    <property type="entry name" value="ABC-3C_CTD10"/>
</dbReference>
<name>A0A0W0Z898_LEGSP</name>
<accession>A0A0W0Z898</accession>
<evidence type="ECO:0000313" key="2">
    <source>
        <dbReference type="EMBL" id="KTD65344.1"/>
    </source>
</evidence>
<dbReference type="Proteomes" id="UP000054877">
    <property type="component" value="Unassembled WGS sequence"/>
</dbReference>
<dbReference type="Pfam" id="PF20275">
    <property type="entry name" value="CTD10"/>
    <property type="match status" value="1"/>
</dbReference>
<comment type="caution">
    <text evidence="2">The sequence shown here is derived from an EMBL/GenBank/DDBJ whole genome shotgun (WGS) entry which is preliminary data.</text>
</comment>
<gene>
    <name evidence="2" type="ORF">Lspi_0661</name>
</gene>
<dbReference type="OrthoDB" id="6636571at2"/>
<organism evidence="2 3">
    <name type="scientific">Legionella spiritensis</name>
    <dbReference type="NCBI Taxonomy" id="452"/>
    <lineage>
        <taxon>Bacteria</taxon>
        <taxon>Pseudomonadati</taxon>
        <taxon>Pseudomonadota</taxon>
        <taxon>Gammaproteobacteria</taxon>
        <taxon>Legionellales</taxon>
        <taxon>Legionellaceae</taxon>
        <taxon>Legionella</taxon>
    </lineage>
</organism>
<protein>
    <recommendedName>
        <fullName evidence="1">ABC-three component systems C-terminal domain-containing protein</fullName>
    </recommendedName>
</protein>
<dbReference type="RefSeq" id="WP_058482611.1">
    <property type="nucleotide sequence ID" value="NZ_CAAAII010000002.1"/>
</dbReference>
<dbReference type="PATRIC" id="fig|452.5.peg.725"/>
<dbReference type="STRING" id="452.Lspi_0661"/>
<sequence>MNSNIKQNVKGNDNFVVVNYDMHVSNISSILAEALPEIAKIVALQDDSVNDTKPYSVKDKIEYNNIKSFKEILQEYGQYGFKIDTLYEEYDNHTPGFIRSVFQYFRTKYLLKKEQLISLNENGEDPQLIIKRNSDNIIRDIFKQFVVEIKTVKNIEINMEALDTCALCVVCHALINCKILEKPPL</sequence>
<proteinExistence type="predicted"/>
<feature type="domain" description="ABC-three component systems C-terminal" evidence="1">
    <location>
        <begin position="37"/>
        <end position="181"/>
    </location>
</feature>
<reference evidence="2 3" key="1">
    <citation type="submission" date="2015-11" db="EMBL/GenBank/DDBJ databases">
        <title>Genomic analysis of 38 Legionella species identifies large and diverse effector repertoires.</title>
        <authorList>
            <person name="Burstein D."/>
            <person name="Amaro F."/>
            <person name="Zusman T."/>
            <person name="Lifshitz Z."/>
            <person name="Cohen O."/>
            <person name="Gilbert J.A."/>
            <person name="Pupko T."/>
            <person name="Shuman H.A."/>
            <person name="Segal G."/>
        </authorList>
    </citation>
    <scope>NUCLEOTIDE SEQUENCE [LARGE SCALE GENOMIC DNA]</scope>
    <source>
        <strain evidence="2 3">Mt.St.Helens-9</strain>
    </source>
</reference>